<name>A0A0L0D9W9_THETB</name>
<proteinExistence type="predicted"/>
<dbReference type="EMBL" id="GL349453">
    <property type="protein sequence ID" value="KNC49134.1"/>
    <property type="molecule type" value="Genomic_DNA"/>
</dbReference>
<organism evidence="2 3">
    <name type="scientific">Thecamonas trahens ATCC 50062</name>
    <dbReference type="NCBI Taxonomy" id="461836"/>
    <lineage>
        <taxon>Eukaryota</taxon>
        <taxon>Apusozoa</taxon>
        <taxon>Apusomonadida</taxon>
        <taxon>Apusomonadidae</taxon>
        <taxon>Thecamonas</taxon>
    </lineage>
</organism>
<protein>
    <submittedName>
        <fullName evidence="2">Uncharacterized protein</fullName>
    </submittedName>
</protein>
<keyword evidence="1" id="KW-0732">Signal</keyword>
<dbReference type="RefSeq" id="XP_013758161.1">
    <property type="nucleotide sequence ID" value="XM_013902707.1"/>
</dbReference>
<keyword evidence="3" id="KW-1185">Reference proteome</keyword>
<gene>
    <name evidence="2" type="ORF">AMSG_05106</name>
</gene>
<dbReference type="GeneID" id="25564591"/>
<sequence>MAMTVAMALVVVAVVALPSSSMVAKPSMPPSISYTATIEFEVGVKGAVLRSVLWLNMHVVNSTMPTIVAPDTTVLAVESLQTTVSYSDVNANCHVICTHGATCGGGMCTVEASDLRLELWIFVVNAVANGTCADGEGSKWLAVEPSGTTIAAYCFDSSAQLVSVELTQTLGGETASYV</sequence>
<reference evidence="2 3" key="1">
    <citation type="submission" date="2010-05" db="EMBL/GenBank/DDBJ databases">
        <title>The Genome Sequence of Thecamonas trahens ATCC 50062.</title>
        <authorList>
            <consortium name="The Broad Institute Genome Sequencing Platform"/>
            <person name="Russ C."/>
            <person name="Cuomo C."/>
            <person name="Shea T."/>
            <person name="Young S.K."/>
            <person name="Zeng Q."/>
            <person name="Koehrsen M."/>
            <person name="Haas B."/>
            <person name="Borodovsky M."/>
            <person name="Guigo R."/>
            <person name="Alvarado L."/>
            <person name="Berlin A."/>
            <person name="Bochicchio J."/>
            <person name="Borenstein D."/>
            <person name="Chapman S."/>
            <person name="Chen Z."/>
            <person name="Freedman E."/>
            <person name="Gellesch M."/>
            <person name="Goldberg J."/>
            <person name="Griggs A."/>
            <person name="Gujja S."/>
            <person name="Heilman E."/>
            <person name="Heiman D."/>
            <person name="Hepburn T."/>
            <person name="Howarth C."/>
            <person name="Jen D."/>
            <person name="Larson L."/>
            <person name="Mehta T."/>
            <person name="Park D."/>
            <person name="Pearson M."/>
            <person name="Roberts A."/>
            <person name="Saif S."/>
            <person name="Shenoy N."/>
            <person name="Sisk P."/>
            <person name="Stolte C."/>
            <person name="Sykes S."/>
            <person name="Thomson T."/>
            <person name="Walk T."/>
            <person name="White J."/>
            <person name="Yandava C."/>
            <person name="Burger G."/>
            <person name="Gray M.W."/>
            <person name="Holland P.W.H."/>
            <person name="King N."/>
            <person name="Lang F.B.F."/>
            <person name="Roger A.J."/>
            <person name="Ruiz-Trillo I."/>
            <person name="Lander E."/>
            <person name="Nusbaum C."/>
        </authorList>
    </citation>
    <scope>NUCLEOTIDE SEQUENCE [LARGE SCALE GENOMIC DNA]</scope>
    <source>
        <strain evidence="2 3">ATCC 50062</strain>
    </source>
</reference>
<feature type="chain" id="PRO_5005537300" evidence="1">
    <location>
        <begin position="25"/>
        <end position="178"/>
    </location>
</feature>
<dbReference type="Proteomes" id="UP000054408">
    <property type="component" value="Unassembled WGS sequence"/>
</dbReference>
<evidence type="ECO:0000313" key="3">
    <source>
        <dbReference type="Proteomes" id="UP000054408"/>
    </source>
</evidence>
<feature type="signal peptide" evidence="1">
    <location>
        <begin position="1"/>
        <end position="24"/>
    </location>
</feature>
<evidence type="ECO:0000256" key="1">
    <source>
        <dbReference type="SAM" id="SignalP"/>
    </source>
</evidence>
<dbReference type="AlphaFoldDB" id="A0A0L0D9W9"/>
<accession>A0A0L0D9W9</accession>
<evidence type="ECO:0000313" key="2">
    <source>
        <dbReference type="EMBL" id="KNC49134.1"/>
    </source>
</evidence>